<evidence type="ECO:0000313" key="1">
    <source>
        <dbReference type="EMBL" id="SDB91111.1"/>
    </source>
</evidence>
<reference evidence="2" key="1">
    <citation type="submission" date="2016-09" db="EMBL/GenBank/DDBJ databases">
        <authorList>
            <person name="Varghese N."/>
            <person name="Submissions S."/>
        </authorList>
    </citation>
    <scope>NUCLEOTIDE SEQUENCE [LARGE SCALE GENOMIC DNA]</scope>
    <source>
        <strain evidence="2">TNe-862</strain>
    </source>
</reference>
<dbReference type="STRING" id="416944.SAMN05421548_10296"/>
<protein>
    <submittedName>
        <fullName evidence="1">Uncharacterized protein</fullName>
    </submittedName>
</protein>
<dbReference type="Proteomes" id="UP000198908">
    <property type="component" value="Unassembled WGS sequence"/>
</dbReference>
<name>A0A1G6HA67_9BURK</name>
<accession>A0A1G6HA67</accession>
<organism evidence="1 2">
    <name type="scientific">Paraburkholderia lycopersici</name>
    <dbReference type="NCBI Taxonomy" id="416944"/>
    <lineage>
        <taxon>Bacteria</taxon>
        <taxon>Pseudomonadati</taxon>
        <taxon>Pseudomonadota</taxon>
        <taxon>Betaproteobacteria</taxon>
        <taxon>Burkholderiales</taxon>
        <taxon>Burkholderiaceae</taxon>
        <taxon>Paraburkholderia</taxon>
    </lineage>
</organism>
<dbReference type="PANTHER" id="PTHR33408:SF4">
    <property type="entry name" value="TRANSPOSASE DDE DOMAIN-CONTAINING PROTEIN"/>
    <property type="match status" value="1"/>
</dbReference>
<dbReference type="PANTHER" id="PTHR33408">
    <property type="entry name" value="TRANSPOSASE"/>
    <property type="match status" value="1"/>
</dbReference>
<dbReference type="RefSeq" id="WP_245746715.1">
    <property type="nucleotide sequence ID" value="NZ_FMYQ01000002.1"/>
</dbReference>
<dbReference type="AlphaFoldDB" id="A0A1G6HA67"/>
<dbReference type="EMBL" id="FMYQ01000002">
    <property type="protein sequence ID" value="SDB91111.1"/>
    <property type="molecule type" value="Genomic_DNA"/>
</dbReference>
<sequence>MGKGKIKALAHRGYLSAQEIKACDDAGIAAMVPKTQNRRGAKADGRFDRSDFIYIASEDQYLCPAGQRAIYGYTSLESANLQKYMATGAVPVRVVRCSTGRIASLTQ</sequence>
<evidence type="ECO:0000313" key="2">
    <source>
        <dbReference type="Proteomes" id="UP000198908"/>
    </source>
</evidence>
<gene>
    <name evidence="1" type="ORF">SAMN05421548_10296</name>
</gene>
<proteinExistence type="predicted"/>
<keyword evidence="2" id="KW-1185">Reference proteome</keyword>